<dbReference type="Proteomes" id="UP000567246">
    <property type="component" value="Unassembled WGS sequence"/>
</dbReference>
<dbReference type="InterPro" id="IPR002293">
    <property type="entry name" value="AA/rel_permease1"/>
</dbReference>
<proteinExistence type="predicted"/>
<feature type="transmembrane region" description="Helical" evidence="6">
    <location>
        <begin position="175"/>
        <end position="201"/>
    </location>
</feature>
<gene>
    <name evidence="7" type="ORF">HDA33_000587</name>
</gene>
<feature type="transmembrane region" description="Helical" evidence="6">
    <location>
        <begin position="222"/>
        <end position="247"/>
    </location>
</feature>
<evidence type="ECO:0000256" key="3">
    <source>
        <dbReference type="ARBA" id="ARBA00022692"/>
    </source>
</evidence>
<feature type="transmembrane region" description="Helical" evidence="6">
    <location>
        <begin position="267"/>
        <end position="288"/>
    </location>
</feature>
<comment type="caution">
    <text evidence="7">The sequence shown here is derived from an EMBL/GenBank/DDBJ whole genome shotgun (WGS) entry which is preliminary data.</text>
</comment>
<feature type="transmembrane region" description="Helical" evidence="6">
    <location>
        <begin position="12"/>
        <end position="34"/>
    </location>
</feature>
<accession>A0A7W9MZU0</accession>
<organism evidence="7 8">
    <name type="scientific">Micrococcus endophyticus</name>
    <dbReference type="NCBI Taxonomy" id="455343"/>
    <lineage>
        <taxon>Bacteria</taxon>
        <taxon>Bacillati</taxon>
        <taxon>Actinomycetota</taxon>
        <taxon>Actinomycetes</taxon>
        <taxon>Micrococcales</taxon>
        <taxon>Micrococcaceae</taxon>
        <taxon>Micrococcus</taxon>
    </lineage>
</organism>
<dbReference type="Gene3D" id="1.20.1740.10">
    <property type="entry name" value="Amino acid/polyamine transporter I"/>
    <property type="match status" value="1"/>
</dbReference>
<comment type="subcellular location">
    <subcellularLocation>
        <location evidence="1">Cell membrane</location>
        <topology evidence="1">Multi-pass membrane protein</topology>
    </subcellularLocation>
</comment>
<evidence type="ECO:0000256" key="6">
    <source>
        <dbReference type="SAM" id="Phobius"/>
    </source>
</evidence>
<dbReference type="GO" id="GO:0005886">
    <property type="term" value="C:plasma membrane"/>
    <property type="evidence" value="ECO:0007669"/>
    <property type="project" value="UniProtKB-SubCell"/>
</dbReference>
<keyword evidence="8" id="KW-1185">Reference proteome</keyword>
<feature type="transmembrane region" description="Helical" evidence="6">
    <location>
        <begin position="341"/>
        <end position="363"/>
    </location>
</feature>
<evidence type="ECO:0000313" key="7">
    <source>
        <dbReference type="EMBL" id="MBB5848023.1"/>
    </source>
</evidence>
<keyword evidence="2" id="KW-1003">Cell membrane</keyword>
<evidence type="ECO:0000256" key="5">
    <source>
        <dbReference type="ARBA" id="ARBA00023136"/>
    </source>
</evidence>
<keyword evidence="3 6" id="KW-0812">Transmembrane</keyword>
<feature type="transmembrane region" description="Helical" evidence="6">
    <location>
        <begin position="147"/>
        <end position="169"/>
    </location>
</feature>
<feature type="transmembrane region" description="Helical" evidence="6">
    <location>
        <begin position="405"/>
        <end position="423"/>
    </location>
</feature>
<name>A0A7W9MZU0_9MICC</name>
<dbReference type="Pfam" id="PF13520">
    <property type="entry name" value="AA_permease_2"/>
    <property type="match status" value="1"/>
</dbReference>
<dbReference type="GO" id="GO:0022857">
    <property type="term" value="F:transmembrane transporter activity"/>
    <property type="evidence" value="ECO:0007669"/>
    <property type="project" value="InterPro"/>
</dbReference>
<dbReference type="InterPro" id="IPR050367">
    <property type="entry name" value="APC_superfamily"/>
</dbReference>
<feature type="transmembrane region" description="Helical" evidence="6">
    <location>
        <begin position="84"/>
        <end position="113"/>
    </location>
</feature>
<dbReference type="EMBL" id="JACHMW010000001">
    <property type="protein sequence ID" value="MBB5848023.1"/>
    <property type="molecule type" value="Genomic_DNA"/>
</dbReference>
<keyword evidence="4 6" id="KW-1133">Transmembrane helix</keyword>
<evidence type="ECO:0000256" key="2">
    <source>
        <dbReference type="ARBA" id="ARBA00022475"/>
    </source>
</evidence>
<reference evidence="7 8" key="1">
    <citation type="submission" date="2020-08" db="EMBL/GenBank/DDBJ databases">
        <title>Sequencing the genomes of 1000 actinobacteria strains.</title>
        <authorList>
            <person name="Klenk H.-P."/>
        </authorList>
    </citation>
    <scope>NUCLEOTIDE SEQUENCE [LARGE SCALE GENOMIC DNA]</scope>
    <source>
        <strain evidence="7 8">DSM 17945</strain>
    </source>
</reference>
<sequence>MLQRRLTLTHAVVIGLGSMIGAGVFTAIGLAAALTGGHPGLLYAALALALLTALCNALSTAQLATVHPESGGAYVYGRRQLHPLAGFVAGWGFVTGKTASVAAMAATIGLYLFPDDAAPARLTGVAAVVVLTAVAMAGVTRTAQATMAILVPVAAVLALAIGAGLALGAPSEADAFAGVADSPVTGVLMGAGILFFAFAGYARVATMGEEVIDPRRSIPRAILIALGLTAGLYVLLTAALLAGLGPTGLALSPAPVRELLETTLGTAWGWAALAGAALAAAGAALNLLTGISRTALAMARESDLPRPLARVNARTGTPWVGQLTIAVAVILLLLTTDILTVVGFSSFGVLVYYAVANLAAATLRGGEDGRDPALPRPLRVPRAVNVLGLVLCAVLAATLPPMAVVAMLAVFLVGVGGRAFVLAGRGRPGRRGAVAP</sequence>
<protein>
    <submittedName>
        <fullName evidence="7">APA family basic amino acid/polyamine antiporter</fullName>
    </submittedName>
</protein>
<feature type="transmembrane region" description="Helical" evidence="6">
    <location>
        <begin position="40"/>
        <end position="63"/>
    </location>
</feature>
<feature type="transmembrane region" description="Helical" evidence="6">
    <location>
        <begin position="119"/>
        <end position="140"/>
    </location>
</feature>
<feature type="transmembrane region" description="Helical" evidence="6">
    <location>
        <begin position="383"/>
        <end position="399"/>
    </location>
</feature>
<keyword evidence="5 6" id="KW-0472">Membrane</keyword>
<feature type="transmembrane region" description="Helical" evidence="6">
    <location>
        <begin position="316"/>
        <end position="335"/>
    </location>
</feature>
<dbReference type="RefSeq" id="WP_184170760.1">
    <property type="nucleotide sequence ID" value="NZ_BAABAG010000005.1"/>
</dbReference>
<dbReference type="PANTHER" id="PTHR42770">
    <property type="entry name" value="AMINO ACID TRANSPORTER-RELATED"/>
    <property type="match status" value="1"/>
</dbReference>
<dbReference type="PANTHER" id="PTHR42770:SF7">
    <property type="entry name" value="MEMBRANE PROTEIN"/>
    <property type="match status" value="1"/>
</dbReference>
<evidence type="ECO:0000256" key="1">
    <source>
        <dbReference type="ARBA" id="ARBA00004651"/>
    </source>
</evidence>
<evidence type="ECO:0000313" key="8">
    <source>
        <dbReference type="Proteomes" id="UP000567246"/>
    </source>
</evidence>
<dbReference type="PIRSF" id="PIRSF006060">
    <property type="entry name" value="AA_transporter"/>
    <property type="match status" value="1"/>
</dbReference>
<evidence type="ECO:0000256" key="4">
    <source>
        <dbReference type="ARBA" id="ARBA00022989"/>
    </source>
</evidence>
<dbReference type="AlphaFoldDB" id="A0A7W9MZU0"/>